<dbReference type="Proteomes" id="UP000284579">
    <property type="component" value="Unassembled WGS sequence"/>
</dbReference>
<organism evidence="2 3">
    <name type="scientific">Coprococcus comes</name>
    <dbReference type="NCBI Taxonomy" id="410072"/>
    <lineage>
        <taxon>Bacteria</taxon>
        <taxon>Bacillati</taxon>
        <taxon>Bacillota</taxon>
        <taxon>Clostridia</taxon>
        <taxon>Lachnospirales</taxon>
        <taxon>Lachnospiraceae</taxon>
        <taxon>Coprococcus</taxon>
    </lineage>
</organism>
<dbReference type="AlphaFoldDB" id="A0A414QW07"/>
<gene>
    <name evidence="2" type="ORF">DW656_03965</name>
</gene>
<dbReference type="InterPro" id="IPR052024">
    <property type="entry name" value="Methanogen_methyltrans"/>
</dbReference>
<name>A0A414QW07_9FIRM</name>
<dbReference type="EMBL" id="QRHO01000003">
    <property type="protein sequence ID" value="RHF84951.1"/>
    <property type="molecule type" value="Genomic_DNA"/>
</dbReference>
<evidence type="ECO:0000313" key="2">
    <source>
        <dbReference type="EMBL" id="RHF84951.1"/>
    </source>
</evidence>
<accession>A0A414QW07</accession>
<dbReference type="Gene3D" id="3.20.20.210">
    <property type="match status" value="1"/>
</dbReference>
<dbReference type="GO" id="GO:0006779">
    <property type="term" value="P:porphyrin-containing compound biosynthetic process"/>
    <property type="evidence" value="ECO:0007669"/>
    <property type="project" value="InterPro"/>
</dbReference>
<reference evidence="2 3" key="1">
    <citation type="submission" date="2018-08" db="EMBL/GenBank/DDBJ databases">
        <title>A genome reference for cultivated species of the human gut microbiota.</title>
        <authorList>
            <person name="Zou Y."/>
            <person name="Xue W."/>
            <person name="Luo G."/>
        </authorList>
    </citation>
    <scope>NUCLEOTIDE SEQUENCE [LARGE SCALE GENOMIC DNA]</scope>
    <source>
        <strain evidence="2 3">AM23-3</strain>
    </source>
</reference>
<dbReference type="Pfam" id="PF01208">
    <property type="entry name" value="URO-D"/>
    <property type="match status" value="1"/>
</dbReference>
<dbReference type="PANTHER" id="PTHR47099">
    <property type="entry name" value="METHYLCOBAMIDE:COM METHYLTRANSFERASE MTBA"/>
    <property type="match status" value="1"/>
</dbReference>
<dbReference type="PANTHER" id="PTHR47099:SF1">
    <property type="entry name" value="METHYLCOBAMIDE:COM METHYLTRANSFERASE MTBA"/>
    <property type="match status" value="1"/>
</dbReference>
<evidence type="ECO:0000313" key="3">
    <source>
        <dbReference type="Proteomes" id="UP000284579"/>
    </source>
</evidence>
<protein>
    <recommendedName>
        <fullName evidence="1">Uroporphyrinogen decarboxylase (URO-D) domain-containing protein</fullName>
    </recommendedName>
</protein>
<dbReference type="GO" id="GO:0004853">
    <property type="term" value="F:uroporphyrinogen decarboxylase activity"/>
    <property type="evidence" value="ECO:0007669"/>
    <property type="project" value="InterPro"/>
</dbReference>
<dbReference type="InterPro" id="IPR038071">
    <property type="entry name" value="UROD/MetE-like_sf"/>
</dbReference>
<proteinExistence type="predicted"/>
<evidence type="ECO:0000259" key="1">
    <source>
        <dbReference type="Pfam" id="PF01208"/>
    </source>
</evidence>
<feature type="domain" description="Uroporphyrinogen decarboxylase (URO-D)" evidence="1">
    <location>
        <begin position="1"/>
        <end position="127"/>
    </location>
</feature>
<comment type="caution">
    <text evidence="2">The sequence shown here is derived from an EMBL/GenBank/DDBJ whole genome shotgun (WGS) entry which is preliminary data.</text>
</comment>
<sequence length="133" mass="15247">MPYILDIHDKLRKRGLKQFVIHLCGNQMHNLECYNELKLEKGSIISSDEKNPLKKVSQVLGQNYIYAGNVSTGLLTFATPEEVYWKCKEIIDDMKYTGRGFILQPSCDLPMNAKSINLYAMLKACRDFGNYTC</sequence>
<dbReference type="InterPro" id="IPR000257">
    <property type="entry name" value="Uroporphyrinogen_deCOase"/>
</dbReference>
<dbReference type="SUPFAM" id="SSF51726">
    <property type="entry name" value="UROD/MetE-like"/>
    <property type="match status" value="1"/>
</dbReference>